<dbReference type="RefSeq" id="WP_017840503.1">
    <property type="nucleotide sequence ID" value="NZ_CP035467.1"/>
</dbReference>
<dbReference type="InterPro" id="IPR013735">
    <property type="entry name" value="TF_NusA_N"/>
</dbReference>
<keyword evidence="10" id="KW-1185">Reference proteome</keyword>
<comment type="similarity">
    <text evidence="7">Belongs to the NusA family.</text>
</comment>
<keyword evidence="4 7" id="KW-0694">RNA-binding</keyword>
<dbReference type="FunFam" id="3.30.300.20:FF:000002">
    <property type="entry name" value="Transcription termination/antitermination protein NusA"/>
    <property type="match status" value="1"/>
</dbReference>
<dbReference type="SUPFAM" id="SSF69705">
    <property type="entry name" value="Transcription factor NusA, N-terminal domain"/>
    <property type="match status" value="1"/>
</dbReference>
<dbReference type="NCBIfam" id="TIGR01954">
    <property type="entry name" value="nusA_Cterm_rpt"/>
    <property type="match status" value="2"/>
</dbReference>
<dbReference type="Gene3D" id="2.40.50.140">
    <property type="entry name" value="Nucleic acid-binding proteins"/>
    <property type="match status" value="1"/>
</dbReference>
<keyword evidence="2 7" id="KW-0963">Cytoplasm</keyword>
<evidence type="ECO:0000256" key="6">
    <source>
        <dbReference type="ARBA" id="ARBA00023163"/>
    </source>
</evidence>
<dbReference type="SUPFAM" id="SSF50249">
    <property type="entry name" value="Nucleic acid-binding proteins"/>
    <property type="match status" value="1"/>
</dbReference>
<dbReference type="Pfam" id="PF14520">
    <property type="entry name" value="HHH_5"/>
    <property type="match status" value="1"/>
</dbReference>
<reference evidence="10" key="1">
    <citation type="journal article" date="2019" name="J. Bacteriol.">
        <title>A Mutagenic Screen Identifies a TonB-Dependent Receptor Required for the Lanthanide Metal Switch in the Type I Methanotroph 'Methylotuvimicrobium buryatense' 5GB1C.</title>
        <authorList>
            <person name="Groom J.D."/>
            <person name="Ford S.M."/>
            <person name="Pesesky M.W."/>
            <person name="Lidstrom M.E."/>
        </authorList>
    </citation>
    <scope>NUCLEOTIDE SEQUENCE [LARGE SCALE GENOMIC DNA]</scope>
    <source>
        <strain evidence="10">5GB1C</strain>
    </source>
</reference>
<dbReference type="STRING" id="675511.GCA_000341735_01964"/>
<dbReference type="PROSITE" id="PS50084">
    <property type="entry name" value="KH_TYPE_1"/>
    <property type="match status" value="1"/>
</dbReference>
<comment type="function">
    <text evidence="7">Participates in both transcription termination and antitermination.</text>
</comment>
<dbReference type="PANTHER" id="PTHR22648:SF0">
    <property type="entry name" value="TRANSCRIPTION TERMINATION_ANTITERMINATION PROTEIN NUSA"/>
    <property type="match status" value="1"/>
</dbReference>
<evidence type="ECO:0000259" key="8">
    <source>
        <dbReference type="PROSITE" id="PS50126"/>
    </source>
</evidence>
<dbReference type="InterPro" id="IPR058582">
    <property type="entry name" value="KH_NusA_2nd"/>
</dbReference>
<evidence type="ECO:0000256" key="1">
    <source>
        <dbReference type="ARBA" id="ARBA00022472"/>
    </source>
</evidence>
<dbReference type="SMART" id="SM00322">
    <property type="entry name" value="KH"/>
    <property type="match status" value="2"/>
</dbReference>
<proteinExistence type="inferred from homology"/>
<evidence type="ECO:0000313" key="9">
    <source>
        <dbReference type="EMBL" id="QCW81716.1"/>
    </source>
</evidence>
<accession>A0A4P9UQ55</accession>
<dbReference type="AlphaFoldDB" id="A0A4P9UQ55"/>
<name>A0A4P9UQ55_METBY</name>
<dbReference type="Pfam" id="PF00575">
    <property type="entry name" value="S1"/>
    <property type="match status" value="1"/>
</dbReference>
<dbReference type="InterPro" id="IPR012340">
    <property type="entry name" value="NA-bd_OB-fold"/>
</dbReference>
<comment type="subunit">
    <text evidence="7">Monomer. Binds directly to the core enzyme of the DNA-dependent RNA polymerase and to nascent RNA.</text>
</comment>
<dbReference type="PANTHER" id="PTHR22648">
    <property type="entry name" value="TRANSCRIPTION TERMINATION FACTOR NUSA"/>
    <property type="match status" value="1"/>
</dbReference>
<dbReference type="FunFam" id="2.40.50.140:FF:000058">
    <property type="entry name" value="Transcription termination/antitermination protein NusA"/>
    <property type="match status" value="1"/>
</dbReference>
<dbReference type="InterPro" id="IPR003029">
    <property type="entry name" value="S1_domain"/>
</dbReference>
<evidence type="ECO:0000313" key="10">
    <source>
        <dbReference type="Proteomes" id="UP000305881"/>
    </source>
</evidence>
<dbReference type="InterPro" id="IPR004087">
    <property type="entry name" value="KH_dom"/>
</dbReference>
<dbReference type="OrthoDB" id="9807233at2"/>
<dbReference type="InterPro" id="IPR010995">
    <property type="entry name" value="DNA_repair_Rad51/TF_NusA_a-hlx"/>
</dbReference>
<dbReference type="InterPro" id="IPR030842">
    <property type="entry name" value="TF_NusA_bacterial"/>
</dbReference>
<dbReference type="GO" id="GO:0031564">
    <property type="term" value="P:transcription antitermination"/>
    <property type="evidence" value="ECO:0007669"/>
    <property type="project" value="UniProtKB-UniRule"/>
</dbReference>
<keyword evidence="1 7" id="KW-0806">Transcription termination</keyword>
<protein>
    <recommendedName>
        <fullName evidence="7">Transcription termination/antitermination protein NusA</fullName>
    </recommendedName>
</protein>
<dbReference type="SUPFAM" id="SSF47794">
    <property type="entry name" value="Rad51 N-terminal domain-like"/>
    <property type="match status" value="2"/>
</dbReference>
<dbReference type="Proteomes" id="UP000305881">
    <property type="component" value="Chromosome"/>
</dbReference>
<dbReference type="FunFam" id="3.30.300.20:FF:000005">
    <property type="entry name" value="Transcription termination/antitermination protein NusA"/>
    <property type="match status" value="1"/>
</dbReference>
<dbReference type="Gene3D" id="3.30.1480.10">
    <property type="entry name" value="NusA, N-terminal domain"/>
    <property type="match status" value="1"/>
</dbReference>
<dbReference type="InterPro" id="IPR015946">
    <property type="entry name" value="KH_dom-like_a/b"/>
</dbReference>
<dbReference type="InterPro" id="IPR010213">
    <property type="entry name" value="TF_NusA"/>
</dbReference>
<evidence type="ECO:0000256" key="5">
    <source>
        <dbReference type="ARBA" id="ARBA00023015"/>
    </source>
</evidence>
<sequence>MANKEILLVVDVFSNEKDIDKEIVFQAVESALEAATIKRYGNQIKARVSINRKTGDYTTFRRWEVVEPDDDFENGLEFPDSQILLDDARQKNPDINVGDFFEEEVESVEFGRIAAQTAKQVMIHKVREAERRKIVEAYTDRVGELITGIVKRIEKGSVYLDLGGHVEAYIAKEDMIPRESFRIGDRVRGYLKAVRSEPRGPQLFVTRAAPELLVALFRLEVPEVGEGMIEIKGAARDPGARAKIAVKANDPRLDPVGACVGMRGSRVQAVSNELAGERVDIILWHESEAQFVINAMAPAEIESIVIDEDKHSMDLAVSSDNLSQAIGRGGQNVRLATELTGWELNVMDASKAQETSGAQANKTKQLFIDQLGVDEEIATILVEVGFDSIEEIAYVPVNEMLEIEEFDKELVDELKGRAKDALLISAIASEEKIETAEPTQELLEMEGMDEALAYELASQGILTLDDLADQAVDDLLDVTGVDEERAAKLIMKARERWFVEDQDELG</sequence>
<feature type="domain" description="S1 motif" evidence="8">
    <location>
        <begin position="143"/>
        <end position="208"/>
    </location>
</feature>
<evidence type="ECO:0000256" key="7">
    <source>
        <dbReference type="HAMAP-Rule" id="MF_00945"/>
    </source>
</evidence>
<dbReference type="GO" id="GO:0005829">
    <property type="term" value="C:cytosol"/>
    <property type="evidence" value="ECO:0007669"/>
    <property type="project" value="TreeGrafter"/>
</dbReference>
<dbReference type="Gene3D" id="1.10.150.20">
    <property type="entry name" value="5' to 3' exonuclease, C-terminal subdomain"/>
    <property type="match status" value="2"/>
</dbReference>
<dbReference type="SMART" id="SM00316">
    <property type="entry name" value="S1"/>
    <property type="match status" value="1"/>
</dbReference>
<dbReference type="SUPFAM" id="SSF54814">
    <property type="entry name" value="Prokaryotic type KH domain (KH-domain type II)"/>
    <property type="match status" value="2"/>
</dbReference>
<dbReference type="PROSITE" id="PS50126">
    <property type="entry name" value="S1"/>
    <property type="match status" value="1"/>
</dbReference>
<dbReference type="GO" id="GO:0003723">
    <property type="term" value="F:RNA binding"/>
    <property type="evidence" value="ECO:0007669"/>
    <property type="project" value="UniProtKB-UniRule"/>
</dbReference>
<dbReference type="KEGG" id="mbur:EQU24_05230"/>
<organism evidence="9 10">
    <name type="scientific">Methylotuvimicrobium buryatense</name>
    <name type="common">Methylomicrobium buryatense</name>
    <dbReference type="NCBI Taxonomy" id="95641"/>
    <lineage>
        <taxon>Bacteria</taxon>
        <taxon>Pseudomonadati</taxon>
        <taxon>Pseudomonadota</taxon>
        <taxon>Gammaproteobacteria</taxon>
        <taxon>Methylococcales</taxon>
        <taxon>Methylococcaceae</taxon>
        <taxon>Methylotuvimicrobium</taxon>
    </lineage>
</organism>
<dbReference type="Pfam" id="PF08529">
    <property type="entry name" value="NusA_N"/>
    <property type="match status" value="1"/>
</dbReference>
<dbReference type="Pfam" id="PF13184">
    <property type="entry name" value="KH_NusA_1st"/>
    <property type="match status" value="1"/>
</dbReference>
<keyword evidence="6 7" id="KW-0804">Transcription</keyword>
<dbReference type="CDD" id="cd04455">
    <property type="entry name" value="S1_NusA"/>
    <property type="match status" value="1"/>
</dbReference>
<gene>
    <name evidence="7 9" type="primary">nusA</name>
    <name evidence="9" type="ORF">EQU24_05230</name>
</gene>
<comment type="subcellular location">
    <subcellularLocation>
        <location evidence="7">Cytoplasm</location>
    </subcellularLocation>
</comment>
<dbReference type="GO" id="GO:0000166">
    <property type="term" value="F:nucleotide binding"/>
    <property type="evidence" value="ECO:0007669"/>
    <property type="project" value="InterPro"/>
</dbReference>
<dbReference type="InterPro" id="IPR025249">
    <property type="entry name" value="TF_NusA_KH_1st"/>
</dbReference>
<keyword evidence="5 7" id="KW-0805">Transcription regulation</keyword>
<dbReference type="EMBL" id="CP035467">
    <property type="protein sequence ID" value="QCW81716.1"/>
    <property type="molecule type" value="Genomic_DNA"/>
</dbReference>
<dbReference type="HAMAP" id="MF_00945_B">
    <property type="entry name" value="NusA_B"/>
    <property type="match status" value="1"/>
</dbReference>
<dbReference type="GO" id="GO:0006353">
    <property type="term" value="P:DNA-templated transcription termination"/>
    <property type="evidence" value="ECO:0007669"/>
    <property type="project" value="UniProtKB-UniRule"/>
</dbReference>
<dbReference type="CDD" id="cd22529">
    <property type="entry name" value="KH-II_NusA_rpt2"/>
    <property type="match status" value="1"/>
</dbReference>
<dbReference type="Gene3D" id="3.30.300.20">
    <property type="match status" value="2"/>
</dbReference>
<evidence type="ECO:0000256" key="3">
    <source>
        <dbReference type="ARBA" id="ARBA00022814"/>
    </source>
</evidence>
<dbReference type="NCBIfam" id="TIGR01953">
    <property type="entry name" value="NusA"/>
    <property type="match status" value="1"/>
</dbReference>
<evidence type="ECO:0000256" key="4">
    <source>
        <dbReference type="ARBA" id="ARBA00022884"/>
    </source>
</evidence>
<dbReference type="InterPro" id="IPR036555">
    <property type="entry name" value="NusA_N_sf"/>
</dbReference>
<keyword evidence="3 7" id="KW-0889">Transcription antitermination</keyword>
<evidence type="ECO:0000256" key="2">
    <source>
        <dbReference type="ARBA" id="ARBA00022490"/>
    </source>
</evidence>
<dbReference type="GO" id="GO:0003700">
    <property type="term" value="F:DNA-binding transcription factor activity"/>
    <property type="evidence" value="ECO:0007669"/>
    <property type="project" value="InterPro"/>
</dbReference>
<dbReference type="InterPro" id="IPR010214">
    <property type="entry name" value="Tscrpt_termin_fac_NusA_C_rpt"/>
</dbReference>
<dbReference type="CDD" id="cd02134">
    <property type="entry name" value="KH-II_NusA_rpt1"/>
    <property type="match status" value="1"/>
</dbReference>
<dbReference type="InterPro" id="IPR009019">
    <property type="entry name" value="KH_sf_prok-type"/>
</dbReference>
<dbReference type="Pfam" id="PF26594">
    <property type="entry name" value="KH_NusA_2nd"/>
    <property type="match status" value="1"/>
</dbReference>